<feature type="region of interest" description="Disordered" evidence="1">
    <location>
        <begin position="70"/>
        <end position="190"/>
    </location>
</feature>
<evidence type="ECO:0000313" key="2">
    <source>
        <dbReference type="EMBL" id="GFO05754.1"/>
    </source>
</evidence>
<dbReference type="PANTHER" id="PTHR45902:SF1">
    <property type="entry name" value="LATROPHILIN RECEPTOR-LIKE PROTEIN A"/>
    <property type="match status" value="1"/>
</dbReference>
<comment type="caution">
    <text evidence="2">The sequence shown here is derived from an EMBL/GenBank/DDBJ whole genome shotgun (WGS) entry which is preliminary data.</text>
</comment>
<feature type="compositionally biased region" description="Low complexity" evidence="1">
    <location>
        <begin position="89"/>
        <end position="112"/>
    </location>
</feature>
<keyword evidence="3" id="KW-1185">Reference proteome</keyword>
<name>A0AAV4AH48_9GAST</name>
<feature type="compositionally biased region" description="Polar residues" evidence="1">
    <location>
        <begin position="149"/>
        <end position="168"/>
    </location>
</feature>
<sequence length="604" mass="67127">MSWEAKSWTKFGLILGIWQDVPTICSSNTLLKPGHFLRGIVLRATLLVLLLVAVRTTGLQIPPVQSNVVPAVDQQSPPSSSPALQTEISGLSQSPPLSPPQSSEQPSGAAPPIAVMNISKPVPDHTEEPHHETELPSTQPPNAQVLEIGNSTSSGNMSEKPPSSQGEQARSPGEQHEPEVTTQPERIFTSEQLFVPEETAKTEPTLMISQFLGAPKVRCGPEVSCVNRCQIGATSTLNMYFQGEKPLAEMIMAIGVRHTSKCDTYCTVMGDCCPDYFSVCASAPSTAQILSLILRNSQAARAYDVNENDYELWVASQYLKYGSCREATFIHYDILEMSDMWMIATCPESFTDYYGGAIAEQCETEARNKLFSYPVSHHWFRHLVYKNIFCAMCHDVQVEDILFWHVVVYCPIERKEFAEDYSYQDILDAAENHDFCVQRQGAKLSDYVAFRTCKSGDSNIDDHAYVSGCSPDGPGEDSVFTIHIPDFFLGCANTFQLIGIQSRNTTYSSVHCALCNGLTVHDLPTYLPCVEIRCPLWRFQPEYTAFAKVWFDQGTIAYELDGPKLNYRMTCLPHVPFDPRTVLVGHCPTKPCPPEVQFSEDLSP</sequence>
<evidence type="ECO:0000256" key="1">
    <source>
        <dbReference type="SAM" id="MobiDB-lite"/>
    </source>
</evidence>
<evidence type="ECO:0000313" key="3">
    <source>
        <dbReference type="Proteomes" id="UP000735302"/>
    </source>
</evidence>
<dbReference type="PANTHER" id="PTHR45902">
    <property type="entry name" value="LATROPHILIN RECEPTOR-LIKE PROTEIN A"/>
    <property type="match status" value="1"/>
</dbReference>
<gene>
    <name evidence="2" type="ORF">PoB_003225900</name>
</gene>
<feature type="compositionally biased region" description="Polar residues" evidence="1">
    <location>
        <begin position="180"/>
        <end position="190"/>
    </location>
</feature>
<dbReference type="InterPro" id="IPR053231">
    <property type="entry name" value="GPCR_LN-TM7"/>
</dbReference>
<proteinExistence type="predicted"/>
<dbReference type="EMBL" id="BLXT01003752">
    <property type="protein sequence ID" value="GFO05754.1"/>
    <property type="molecule type" value="Genomic_DNA"/>
</dbReference>
<accession>A0AAV4AH48</accession>
<feature type="compositionally biased region" description="Basic and acidic residues" evidence="1">
    <location>
        <begin position="122"/>
        <end position="134"/>
    </location>
</feature>
<dbReference type="SUPFAM" id="SSF90188">
    <property type="entry name" value="Somatomedin B domain"/>
    <property type="match status" value="1"/>
</dbReference>
<dbReference type="InterPro" id="IPR036024">
    <property type="entry name" value="Somatomedin_B-like_dom_sf"/>
</dbReference>
<reference evidence="2 3" key="1">
    <citation type="journal article" date="2021" name="Elife">
        <title>Chloroplast acquisition without the gene transfer in kleptoplastic sea slugs, Plakobranchus ocellatus.</title>
        <authorList>
            <person name="Maeda T."/>
            <person name="Takahashi S."/>
            <person name="Yoshida T."/>
            <person name="Shimamura S."/>
            <person name="Takaki Y."/>
            <person name="Nagai Y."/>
            <person name="Toyoda A."/>
            <person name="Suzuki Y."/>
            <person name="Arimoto A."/>
            <person name="Ishii H."/>
            <person name="Satoh N."/>
            <person name="Nishiyama T."/>
            <person name="Hasebe M."/>
            <person name="Maruyama T."/>
            <person name="Minagawa J."/>
            <person name="Obokata J."/>
            <person name="Shigenobu S."/>
        </authorList>
    </citation>
    <scope>NUCLEOTIDE SEQUENCE [LARGE SCALE GENOMIC DNA]</scope>
</reference>
<evidence type="ECO:0008006" key="4">
    <source>
        <dbReference type="Google" id="ProtNLM"/>
    </source>
</evidence>
<organism evidence="2 3">
    <name type="scientific">Plakobranchus ocellatus</name>
    <dbReference type="NCBI Taxonomy" id="259542"/>
    <lineage>
        <taxon>Eukaryota</taxon>
        <taxon>Metazoa</taxon>
        <taxon>Spiralia</taxon>
        <taxon>Lophotrochozoa</taxon>
        <taxon>Mollusca</taxon>
        <taxon>Gastropoda</taxon>
        <taxon>Heterobranchia</taxon>
        <taxon>Euthyneura</taxon>
        <taxon>Panpulmonata</taxon>
        <taxon>Sacoglossa</taxon>
        <taxon>Placobranchoidea</taxon>
        <taxon>Plakobranchidae</taxon>
        <taxon>Plakobranchus</taxon>
    </lineage>
</organism>
<dbReference type="Proteomes" id="UP000735302">
    <property type="component" value="Unassembled WGS sequence"/>
</dbReference>
<dbReference type="AlphaFoldDB" id="A0AAV4AH48"/>
<protein>
    <recommendedName>
        <fullName evidence="4">SMB domain-containing protein</fullName>
    </recommendedName>
</protein>